<organism evidence="1 2">
    <name type="scientific">Peribacillus deserti</name>
    <dbReference type="NCBI Taxonomy" id="673318"/>
    <lineage>
        <taxon>Bacteria</taxon>
        <taxon>Bacillati</taxon>
        <taxon>Bacillota</taxon>
        <taxon>Bacilli</taxon>
        <taxon>Bacillales</taxon>
        <taxon>Bacillaceae</taxon>
        <taxon>Peribacillus</taxon>
    </lineage>
</organism>
<proteinExistence type="predicted"/>
<dbReference type="PANTHER" id="PTHR41260">
    <property type="entry name" value="PROTEIN ECSC"/>
    <property type="match status" value="1"/>
</dbReference>
<protein>
    <recommendedName>
        <fullName evidence="3">EcsC family protein</fullName>
    </recommendedName>
</protein>
<dbReference type="EMBL" id="PGUY01000021">
    <property type="protein sequence ID" value="PLT30532.1"/>
    <property type="molecule type" value="Genomic_DNA"/>
</dbReference>
<evidence type="ECO:0000313" key="1">
    <source>
        <dbReference type="EMBL" id="PLT30532.1"/>
    </source>
</evidence>
<name>A0A2N5M863_9BACI</name>
<evidence type="ECO:0000313" key="2">
    <source>
        <dbReference type="Proteomes" id="UP000234748"/>
    </source>
</evidence>
<dbReference type="InterPro" id="IPR024787">
    <property type="entry name" value="EcsC"/>
</dbReference>
<dbReference type="PANTHER" id="PTHR41260:SF1">
    <property type="entry name" value="PROTEIN ECSC"/>
    <property type="match status" value="1"/>
</dbReference>
<dbReference type="AlphaFoldDB" id="A0A2N5M863"/>
<dbReference type="OrthoDB" id="2737310at2"/>
<comment type="caution">
    <text evidence="1">The sequence shown here is derived from an EMBL/GenBank/DDBJ whole genome shotgun (WGS) entry which is preliminary data.</text>
</comment>
<accession>A0A2N5M863</accession>
<sequence length="268" mass="30290">MLETKEELLKELDTIKKWEDEQGGLWFWDRIGRLPFKILDKITPAFIHKKMGSLLDEIGGYIQSGGRYLISKERLFSRIEQSTGKPLTSLSDIHSLPIKSLDKVTSELVGQRKKLAAFQGASTGIGGMFTLALDIPAILAISLKTLQEIAIIYGYDPNEKSERIFIVKCLQFSSADIVGKRAILNSLKEHSSPSDDASGEMMSQLQGWREVVYTYRDAFGWKKFFQMVPVAGLVFGAITNRSMIKDLAETGTMLYKKRRILERLENMD</sequence>
<reference evidence="1 2" key="1">
    <citation type="submission" date="2017-11" db="EMBL/GenBank/DDBJ databases">
        <title>Comparitive Functional Genomics of Dry Heat Resistant strains isolated from the Viking Spacecraft.</title>
        <authorList>
            <person name="Seuylemezian A."/>
            <person name="Cooper K."/>
            <person name="Vaishampayan P."/>
        </authorList>
    </citation>
    <scope>NUCLEOTIDE SEQUENCE [LARGE SCALE GENOMIC DNA]</scope>
    <source>
        <strain evidence="1 2">V1-29</strain>
    </source>
</reference>
<dbReference type="Proteomes" id="UP000234748">
    <property type="component" value="Unassembled WGS sequence"/>
</dbReference>
<keyword evidence="2" id="KW-1185">Reference proteome</keyword>
<dbReference type="Pfam" id="PF12787">
    <property type="entry name" value="EcsC"/>
    <property type="match status" value="1"/>
</dbReference>
<evidence type="ECO:0008006" key="3">
    <source>
        <dbReference type="Google" id="ProtNLM"/>
    </source>
</evidence>
<gene>
    <name evidence="1" type="ORF">CUU66_07695</name>
</gene>